<dbReference type="InterPro" id="IPR016461">
    <property type="entry name" value="COMT-like"/>
</dbReference>
<dbReference type="EMBL" id="KM393192">
    <property type="protein sequence ID" value="AIT11644.1"/>
    <property type="molecule type" value="mRNA"/>
</dbReference>
<dbReference type="InterPro" id="IPR029063">
    <property type="entry name" value="SAM-dependent_MTases_sf"/>
</dbReference>
<dbReference type="GO" id="GO:0017096">
    <property type="term" value="F:acetylserotonin O-methyltransferase activity"/>
    <property type="evidence" value="ECO:0007669"/>
    <property type="project" value="UniProtKB-EC"/>
</dbReference>
<evidence type="ECO:0000256" key="4">
    <source>
        <dbReference type="ARBA" id="ARBA00037645"/>
    </source>
</evidence>
<dbReference type="PANTHER" id="PTHR43712">
    <property type="entry name" value="PUTATIVE (AFU_ORTHOLOGUE AFUA_4G14580)-RELATED"/>
    <property type="match status" value="1"/>
</dbReference>
<protein>
    <recommendedName>
        <fullName evidence="6">Acetylserotonin O-methyltransferase</fullName>
        <ecNumber evidence="5">2.1.1.4</ecNumber>
    </recommendedName>
    <alternativeName>
        <fullName evidence="7">Hydroxyindole O-methyltransferase</fullName>
    </alternativeName>
</protein>
<dbReference type="InterPro" id="IPR036388">
    <property type="entry name" value="WH-like_DNA-bd_sf"/>
</dbReference>
<dbReference type="InterPro" id="IPR036390">
    <property type="entry name" value="WH_DNA-bd_sf"/>
</dbReference>
<gene>
    <name evidence="11" type="primary">hiomt</name>
</gene>
<dbReference type="InterPro" id="IPR012967">
    <property type="entry name" value="COMT_dimerisation"/>
</dbReference>
<evidence type="ECO:0000256" key="6">
    <source>
        <dbReference type="ARBA" id="ARBA00040730"/>
    </source>
</evidence>
<evidence type="ECO:0000256" key="3">
    <source>
        <dbReference type="ARBA" id="ARBA00022691"/>
    </source>
</evidence>
<dbReference type="Pfam" id="PF08100">
    <property type="entry name" value="Dimerisation"/>
    <property type="match status" value="1"/>
</dbReference>
<feature type="compositionally biased region" description="Basic residues" evidence="8">
    <location>
        <begin position="173"/>
        <end position="191"/>
    </location>
</feature>
<name>A0A097ETH2_PLADU</name>
<dbReference type="SUPFAM" id="SSF53335">
    <property type="entry name" value="S-adenosyl-L-methionine-dependent methyltransferases"/>
    <property type="match status" value="1"/>
</dbReference>
<evidence type="ECO:0000313" key="11">
    <source>
        <dbReference type="EMBL" id="AIT11644.1"/>
    </source>
</evidence>
<dbReference type="PROSITE" id="PS51683">
    <property type="entry name" value="SAM_OMT_II"/>
    <property type="match status" value="1"/>
</dbReference>
<dbReference type="CDD" id="cd02440">
    <property type="entry name" value="AdoMet_MTases"/>
    <property type="match status" value="1"/>
</dbReference>
<dbReference type="Gene3D" id="1.10.10.10">
    <property type="entry name" value="Winged helix-like DNA-binding domain superfamily/Winged helix DNA-binding domain"/>
    <property type="match status" value="1"/>
</dbReference>
<evidence type="ECO:0000256" key="1">
    <source>
        <dbReference type="ARBA" id="ARBA00022603"/>
    </source>
</evidence>
<comment type="function">
    <text evidence="4">Catalyzes the transfer of a methyl group onto N-acetylserotonin, producing melatonin (N-acetyl-5-methoxytryptamine).</text>
</comment>
<evidence type="ECO:0000256" key="7">
    <source>
        <dbReference type="ARBA" id="ARBA00043054"/>
    </source>
</evidence>
<dbReference type="GO" id="GO:0032259">
    <property type="term" value="P:methylation"/>
    <property type="evidence" value="ECO:0007669"/>
    <property type="project" value="UniProtKB-KW"/>
</dbReference>
<dbReference type="PANTHER" id="PTHR43712:SF2">
    <property type="entry name" value="O-METHYLTRANSFERASE CICE"/>
    <property type="match status" value="1"/>
</dbReference>
<proteinExistence type="evidence at transcript level"/>
<keyword evidence="1 11" id="KW-0489">Methyltransferase</keyword>
<dbReference type="EC" id="2.1.1.4" evidence="5"/>
<dbReference type="AlphaFoldDB" id="A0A097ETH2"/>
<evidence type="ECO:0000259" key="9">
    <source>
        <dbReference type="Pfam" id="PF00891"/>
    </source>
</evidence>
<feature type="compositionally biased region" description="Basic residues" evidence="8">
    <location>
        <begin position="217"/>
        <end position="238"/>
    </location>
</feature>
<dbReference type="SUPFAM" id="SSF46785">
    <property type="entry name" value="Winged helix' DNA-binding domain"/>
    <property type="match status" value="1"/>
</dbReference>
<evidence type="ECO:0000259" key="10">
    <source>
        <dbReference type="Pfam" id="PF08100"/>
    </source>
</evidence>
<organism evidence="11">
    <name type="scientific">Platynereis dumerilii</name>
    <name type="common">Dumeril's clam worm</name>
    <dbReference type="NCBI Taxonomy" id="6359"/>
    <lineage>
        <taxon>Eukaryota</taxon>
        <taxon>Metazoa</taxon>
        <taxon>Spiralia</taxon>
        <taxon>Lophotrochozoa</taxon>
        <taxon>Annelida</taxon>
        <taxon>Polychaeta</taxon>
        <taxon>Errantia</taxon>
        <taxon>Phyllodocida</taxon>
        <taxon>Nereididae</taxon>
        <taxon>Platynereis</taxon>
    </lineage>
</organism>
<dbReference type="InterPro" id="IPR001077">
    <property type="entry name" value="COMT_C"/>
</dbReference>
<evidence type="ECO:0000256" key="2">
    <source>
        <dbReference type="ARBA" id="ARBA00022679"/>
    </source>
</evidence>
<sequence length="445" mass="50660">MLDVDRHDTGSKDLDYTMSLLDGYRASLTIMAACELELFDLVAKGLNGSCTVDDVMAETGWNYRSLERLMNSLVALKMLHKRTESHGDTYSCTPSGGYLRKDCEETVWSYTSMAKRMFGSMLNMADEIKSGKHQKVAFPAHITVHKAASNNPIDFVEEEEHRKRHDHSGNHHKEGHHHGHHGHHHHNRHHHEPPLSPTRKLNEIEEEPHFAQQAHGHPSHLHGHLSPHKHGHHHHGHHGPGLIDSHALHERYRAFDTVGKLQAPHLMTAYDLSSFQSAVDLGAGTGCMGFELARVYDNMQVTLMDVPRVTELVKHHFMPPDINGLKIEFLPGDFFITELPEADLYLLSKIVHDWNDEQVDKLLHLCFEKINPGGGILLFEKCLNDHKDGPVSAHMWDTFIMTLCAGRLRSGKEYRHLLENVGFTQVQIHRTQEQCTFDIIYARKP</sequence>
<dbReference type="Gene3D" id="3.40.50.150">
    <property type="entry name" value="Vaccinia Virus protein VP39"/>
    <property type="match status" value="1"/>
</dbReference>
<dbReference type="GO" id="GO:0046983">
    <property type="term" value="F:protein dimerization activity"/>
    <property type="evidence" value="ECO:0007669"/>
    <property type="project" value="InterPro"/>
</dbReference>
<evidence type="ECO:0000256" key="5">
    <source>
        <dbReference type="ARBA" id="ARBA00039116"/>
    </source>
</evidence>
<evidence type="ECO:0000256" key="8">
    <source>
        <dbReference type="SAM" id="MobiDB-lite"/>
    </source>
</evidence>
<accession>A0A097ETH2</accession>
<dbReference type="Pfam" id="PF00891">
    <property type="entry name" value="Methyltransf_2"/>
    <property type="match status" value="1"/>
</dbReference>
<reference evidence="11" key="1">
    <citation type="journal article" date="2014" name="Cell">
        <title>Melatonin signaling controls circadian swimming behavior in marine zooplankton.</title>
        <authorList>
            <person name="Tosches M.A."/>
            <person name="Bucher D."/>
            <person name="Vopalensky P."/>
            <person name="Arendt D."/>
        </authorList>
    </citation>
    <scope>NUCLEOTIDE SEQUENCE</scope>
</reference>
<feature type="region of interest" description="Disordered" evidence="8">
    <location>
        <begin position="159"/>
        <end position="243"/>
    </location>
</feature>
<feature type="domain" description="O-methyltransferase C-terminal" evidence="9">
    <location>
        <begin position="255"/>
        <end position="423"/>
    </location>
</feature>
<feature type="compositionally biased region" description="Basic and acidic residues" evidence="8">
    <location>
        <begin position="200"/>
        <end position="209"/>
    </location>
</feature>
<feature type="domain" description="O-methyltransferase dimerisation" evidence="10">
    <location>
        <begin position="18"/>
        <end position="96"/>
    </location>
</feature>
<keyword evidence="2 11" id="KW-0808">Transferase</keyword>
<keyword evidence="3" id="KW-0949">S-adenosyl-L-methionine</keyword>